<gene>
    <name evidence="1" type="ORF">N0F65_000461</name>
</gene>
<name>A0AAV2Z446_9STRA</name>
<reference evidence="1" key="1">
    <citation type="submission" date="2022-11" db="EMBL/GenBank/DDBJ databases">
        <authorList>
            <person name="Morgan W.R."/>
            <person name="Tartar A."/>
        </authorList>
    </citation>
    <scope>NUCLEOTIDE SEQUENCE</scope>
    <source>
        <strain evidence="1">ARSEF 373</strain>
    </source>
</reference>
<dbReference type="Proteomes" id="UP001146120">
    <property type="component" value="Unassembled WGS sequence"/>
</dbReference>
<reference evidence="1" key="2">
    <citation type="journal article" date="2023" name="Microbiol Resour">
        <title>Decontamination and Annotation of the Draft Genome Sequence of the Oomycete Lagenidium giganteum ARSEF 373.</title>
        <authorList>
            <person name="Morgan W.R."/>
            <person name="Tartar A."/>
        </authorList>
    </citation>
    <scope>NUCLEOTIDE SEQUENCE</scope>
    <source>
        <strain evidence="1">ARSEF 373</strain>
    </source>
</reference>
<comment type="caution">
    <text evidence="1">The sequence shown here is derived from an EMBL/GenBank/DDBJ whole genome shotgun (WGS) entry which is preliminary data.</text>
</comment>
<organism evidence="1 2">
    <name type="scientific">Lagenidium giganteum</name>
    <dbReference type="NCBI Taxonomy" id="4803"/>
    <lineage>
        <taxon>Eukaryota</taxon>
        <taxon>Sar</taxon>
        <taxon>Stramenopiles</taxon>
        <taxon>Oomycota</taxon>
        <taxon>Peronosporomycetes</taxon>
        <taxon>Pythiales</taxon>
        <taxon>Pythiaceae</taxon>
    </lineage>
</organism>
<evidence type="ECO:0008006" key="3">
    <source>
        <dbReference type="Google" id="ProtNLM"/>
    </source>
</evidence>
<proteinExistence type="predicted"/>
<accession>A0AAV2Z446</accession>
<dbReference type="EMBL" id="DAKRPA010000069">
    <property type="protein sequence ID" value="DBA00138.1"/>
    <property type="molecule type" value="Genomic_DNA"/>
</dbReference>
<protein>
    <recommendedName>
        <fullName evidence="3">Lipid-binding serum glycoprotein C-terminal domain-containing protein</fullName>
    </recommendedName>
</protein>
<dbReference type="AlphaFoldDB" id="A0AAV2Z446"/>
<keyword evidence="2" id="KW-1185">Reference proteome</keyword>
<evidence type="ECO:0000313" key="1">
    <source>
        <dbReference type="EMBL" id="DBA00138.1"/>
    </source>
</evidence>
<evidence type="ECO:0000313" key="2">
    <source>
        <dbReference type="Proteomes" id="UP001146120"/>
    </source>
</evidence>
<sequence>MCRPPCQAQEKASQDGAKCATIDFTEITDDFVGLNKIVDIAGDMMPDLAKPYDPLNVQDQVLDAVPFDVAGLHFQITPTIRSLQFTGTTTLKPRHLNVSSPSSLEIGADFLGNVKLDATLRLSIEQLNHSSWDVCWTNPLKPQDCPPTEVDMDMSLGLAKPSLVTSVQVAMLECPEDAEDCTDITISDLMMAGMIMKTDTSAMAEFMSRVLLRIKEVQLQQVAINFEQVTDLGFHFHSSEQLPLVIELGKTLLTFGKDMINQKGDIYNLVIQLLQKESVPLGNKIIAQKLAPKFGGDCYDK</sequence>